<comment type="cofactor">
    <cofactor evidence="9">
        <name>Mg(2+)</name>
        <dbReference type="ChEBI" id="CHEBI:18420"/>
    </cofactor>
    <cofactor evidence="9">
        <name>Mn(2+)</name>
        <dbReference type="ChEBI" id="CHEBI:29035"/>
    </cofactor>
    <text evidence="9">Mg(2+) or Mn(2+) required for ssDNA cleavage activity.</text>
</comment>
<evidence type="ECO:0000256" key="4">
    <source>
        <dbReference type="ARBA" id="ARBA00022839"/>
    </source>
</evidence>
<dbReference type="Gene3D" id="3.90.320.10">
    <property type="match status" value="1"/>
</dbReference>
<dbReference type="InterPro" id="IPR011604">
    <property type="entry name" value="PDDEXK-like_dom_sf"/>
</dbReference>
<comment type="similarity">
    <text evidence="9">Belongs to the CRISPR-associated exonuclease Cas4 family.</text>
</comment>
<protein>
    <recommendedName>
        <fullName evidence="9">CRISPR-associated exonuclease Cas4</fullName>
        <ecNumber evidence="9">3.1.12.1</ecNumber>
    </recommendedName>
</protein>
<keyword evidence="3 9" id="KW-0378">Hydrolase</keyword>
<reference evidence="11 12" key="1">
    <citation type="journal article" date="2021" name="Sci. Rep.">
        <title>The distribution of antibiotic resistance genes in chicken gut microbiota commensals.</title>
        <authorList>
            <person name="Juricova H."/>
            <person name="Matiasovicova J."/>
            <person name="Kubasova T."/>
            <person name="Cejkova D."/>
            <person name="Rychlik I."/>
        </authorList>
    </citation>
    <scope>NUCLEOTIDE SEQUENCE [LARGE SCALE GENOMIC DNA]</scope>
    <source>
        <strain evidence="11 12">An537</strain>
    </source>
</reference>
<evidence type="ECO:0000259" key="10">
    <source>
        <dbReference type="Pfam" id="PF01930"/>
    </source>
</evidence>
<comment type="cofactor">
    <cofactor evidence="9">
        <name>iron-sulfur cluster</name>
        <dbReference type="ChEBI" id="CHEBI:30408"/>
    </cofactor>
</comment>
<gene>
    <name evidence="11" type="primary">cas4</name>
    <name evidence="11" type="ORF">H6A01_10150</name>
</gene>
<comment type="caution">
    <text evidence="11">The sequence shown here is derived from an EMBL/GenBank/DDBJ whole genome shotgun (WGS) entry which is preliminary data.</text>
</comment>
<proteinExistence type="inferred from homology"/>
<dbReference type="InterPro" id="IPR022765">
    <property type="entry name" value="Dna2/Cas4_DUF83"/>
</dbReference>
<sequence length="156" mass="18438">MLYYYLVCPRKLWYFANGITLEQDNELVEIGRVIDKQTFAKEDKHIEIDAVINIDFIKSKKEIYEVKKSRAIEEASIWQIKYYLYYLKERGVTGLSGVINYPLLKKKERITLTADDEQMLDDMLVDIRRIVTDTKPPELTTKKICNACAYYDLCYL</sequence>
<dbReference type="InterPro" id="IPR013343">
    <property type="entry name" value="CRISPR-assoc_prot_Cas4"/>
</dbReference>
<keyword evidence="6 9" id="KW-0411">Iron-sulfur</keyword>
<evidence type="ECO:0000256" key="9">
    <source>
        <dbReference type="RuleBase" id="RU365022"/>
    </source>
</evidence>
<dbReference type="Proteomes" id="UP000707138">
    <property type="component" value="Unassembled WGS sequence"/>
</dbReference>
<accession>A0ABS2GJJ7</accession>
<comment type="function">
    <text evidence="9">CRISPR (clustered regularly interspaced short palindromic repeat) is an adaptive immune system that provides protection against mobile genetic elements (viruses, transposable elements and conjugative plasmids). CRISPR clusters contain sequences complementary to antecedent mobile elements and target invading nucleic acids. CRISPR clusters are transcribed and processed into CRISPR RNA (crRNA).</text>
</comment>
<keyword evidence="1 9" id="KW-0540">Nuclease</keyword>
<evidence type="ECO:0000256" key="8">
    <source>
        <dbReference type="ARBA" id="ARBA00023211"/>
    </source>
</evidence>
<dbReference type="NCBIfam" id="TIGR00372">
    <property type="entry name" value="cas4"/>
    <property type="match status" value="1"/>
</dbReference>
<dbReference type="PANTHER" id="PTHR37168">
    <property type="entry name" value="CRISPR-ASSOCIATED EXONUCLEASE CAS4"/>
    <property type="match status" value="1"/>
</dbReference>
<evidence type="ECO:0000313" key="12">
    <source>
        <dbReference type="Proteomes" id="UP000707138"/>
    </source>
</evidence>
<dbReference type="EMBL" id="JACJLA010000031">
    <property type="protein sequence ID" value="MBM6913667.1"/>
    <property type="molecule type" value="Genomic_DNA"/>
</dbReference>
<evidence type="ECO:0000256" key="5">
    <source>
        <dbReference type="ARBA" id="ARBA00023004"/>
    </source>
</evidence>
<evidence type="ECO:0000256" key="1">
    <source>
        <dbReference type="ARBA" id="ARBA00022722"/>
    </source>
</evidence>
<evidence type="ECO:0000256" key="3">
    <source>
        <dbReference type="ARBA" id="ARBA00022801"/>
    </source>
</evidence>
<keyword evidence="4 9" id="KW-0269">Exonuclease</keyword>
<keyword evidence="8 9" id="KW-0464">Manganese</keyword>
<name>A0ABS2GJJ7_9FIRM</name>
<dbReference type="Pfam" id="PF01930">
    <property type="entry name" value="Cas_Cas4"/>
    <property type="match status" value="1"/>
</dbReference>
<dbReference type="EC" id="3.1.12.1" evidence="9"/>
<organism evidence="11 12">
    <name type="scientific">Veillonella magna</name>
    <dbReference type="NCBI Taxonomy" id="464322"/>
    <lineage>
        <taxon>Bacteria</taxon>
        <taxon>Bacillati</taxon>
        <taxon>Bacillota</taxon>
        <taxon>Negativicutes</taxon>
        <taxon>Veillonellales</taxon>
        <taxon>Veillonellaceae</taxon>
        <taxon>Veillonella</taxon>
    </lineage>
</organism>
<feature type="domain" description="DUF83" evidence="10">
    <location>
        <begin position="2"/>
        <end position="155"/>
    </location>
</feature>
<keyword evidence="12" id="KW-1185">Reference proteome</keyword>
<keyword evidence="5 9" id="KW-0408">Iron</keyword>
<evidence type="ECO:0000256" key="2">
    <source>
        <dbReference type="ARBA" id="ARBA00022723"/>
    </source>
</evidence>
<evidence type="ECO:0000313" key="11">
    <source>
        <dbReference type="EMBL" id="MBM6913667.1"/>
    </source>
</evidence>
<dbReference type="PANTHER" id="PTHR37168:SF1">
    <property type="entry name" value="CRISPR-ASSOCIATED EXONUCLEASE CAS4"/>
    <property type="match status" value="1"/>
</dbReference>
<keyword evidence="2 9" id="KW-0479">Metal-binding</keyword>
<keyword evidence="7 9" id="KW-0051">Antiviral defense</keyword>
<evidence type="ECO:0000256" key="6">
    <source>
        <dbReference type="ARBA" id="ARBA00023014"/>
    </source>
</evidence>
<evidence type="ECO:0000256" key="7">
    <source>
        <dbReference type="ARBA" id="ARBA00023118"/>
    </source>
</evidence>